<evidence type="ECO:0000313" key="9">
    <source>
        <dbReference type="Proteomes" id="UP000658320"/>
    </source>
</evidence>
<dbReference type="Gene3D" id="3.40.50.1820">
    <property type="entry name" value="alpha/beta hydrolase"/>
    <property type="match status" value="1"/>
</dbReference>
<dbReference type="SMART" id="SM00824">
    <property type="entry name" value="PKS_TE"/>
    <property type="match status" value="1"/>
</dbReference>
<dbReference type="InterPro" id="IPR013785">
    <property type="entry name" value="Aldolase_TIM"/>
</dbReference>
<evidence type="ECO:0000256" key="2">
    <source>
        <dbReference type="ARBA" id="ARBA00022630"/>
    </source>
</evidence>
<dbReference type="Pfam" id="PF00975">
    <property type="entry name" value="Thioesterase"/>
    <property type="match status" value="1"/>
</dbReference>
<evidence type="ECO:0000256" key="4">
    <source>
        <dbReference type="ARBA" id="ARBA00023002"/>
    </source>
</evidence>
<feature type="region of interest" description="Disordered" evidence="6">
    <location>
        <begin position="244"/>
        <end position="291"/>
    </location>
</feature>
<keyword evidence="2" id="KW-0285">Flavoprotein</keyword>
<evidence type="ECO:0000313" key="8">
    <source>
        <dbReference type="EMBL" id="GGR63943.1"/>
    </source>
</evidence>
<gene>
    <name evidence="8" type="ORF">GCM10010251_95730</name>
</gene>
<keyword evidence="9" id="KW-1185">Reference proteome</keyword>
<dbReference type="PROSITE" id="PS51349">
    <property type="entry name" value="FMN_HYDROXY_ACID_DH_2"/>
    <property type="match status" value="1"/>
</dbReference>
<dbReference type="FunFam" id="3.20.20.70:FF:000029">
    <property type="entry name" value="L-lactate dehydrogenase"/>
    <property type="match status" value="1"/>
</dbReference>
<dbReference type="SUPFAM" id="SSF53474">
    <property type="entry name" value="alpha/beta-Hydrolases"/>
    <property type="match status" value="1"/>
</dbReference>
<reference evidence="8" key="1">
    <citation type="journal article" date="2014" name="Int. J. Syst. Evol. Microbiol.">
        <title>Complete genome sequence of Corynebacterium casei LMG S-19264T (=DSM 44701T), isolated from a smear-ripened cheese.</title>
        <authorList>
            <consortium name="US DOE Joint Genome Institute (JGI-PGF)"/>
            <person name="Walter F."/>
            <person name="Albersmeier A."/>
            <person name="Kalinowski J."/>
            <person name="Ruckert C."/>
        </authorList>
    </citation>
    <scope>NUCLEOTIDE SEQUENCE</scope>
    <source>
        <strain evidence="8">JCM 4346</strain>
    </source>
</reference>
<feature type="compositionally biased region" description="Low complexity" evidence="6">
    <location>
        <begin position="266"/>
        <end position="291"/>
    </location>
</feature>
<dbReference type="InterPro" id="IPR001031">
    <property type="entry name" value="Thioesterase"/>
</dbReference>
<dbReference type="PROSITE" id="PS00557">
    <property type="entry name" value="FMN_HYDROXY_ACID_DH_1"/>
    <property type="match status" value="1"/>
</dbReference>
<organism evidence="8 9">
    <name type="scientific">Streptomyces aurantiogriseus</name>
    <dbReference type="NCBI Taxonomy" id="66870"/>
    <lineage>
        <taxon>Bacteria</taxon>
        <taxon>Bacillati</taxon>
        <taxon>Actinomycetota</taxon>
        <taxon>Actinomycetes</taxon>
        <taxon>Kitasatosporales</taxon>
        <taxon>Streptomycetaceae</taxon>
        <taxon>Streptomyces</taxon>
    </lineage>
</organism>
<comment type="caution">
    <text evidence="8">The sequence shown here is derived from an EMBL/GenBank/DDBJ whole genome shotgun (WGS) entry which is preliminary data.</text>
</comment>
<comment type="similarity">
    <text evidence="5">Belongs to the FMN-dependent alpha-hydroxy acid dehydrogenase family.</text>
</comment>
<evidence type="ECO:0000256" key="6">
    <source>
        <dbReference type="SAM" id="MobiDB-lite"/>
    </source>
</evidence>
<accession>A0A918FPF9</accession>
<dbReference type="GO" id="GO:0016614">
    <property type="term" value="F:oxidoreductase activity, acting on CH-OH group of donors"/>
    <property type="evidence" value="ECO:0007669"/>
    <property type="project" value="UniProtKB-ARBA"/>
</dbReference>
<dbReference type="GO" id="GO:0010181">
    <property type="term" value="F:FMN binding"/>
    <property type="evidence" value="ECO:0007669"/>
    <property type="project" value="UniProtKB-ARBA"/>
</dbReference>
<feature type="domain" description="FMN hydroxy acid dehydrogenase" evidence="7">
    <location>
        <begin position="309"/>
        <end position="676"/>
    </location>
</feature>
<dbReference type="SUPFAM" id="SSF51395">
    <property type="entry name" value="FMN-linked oxidoreductases"/>
    <property type="match status" value="1"/>
</dbReference>
<dbReference type="EMBL" id="BMSX01000048">
    <property type="protein sequence ID" value="GGR63943.1"/>
    <property type="molecule type" value="Genomic_DNA"/>
</dbReference>
<proteinExistence type="inferred from homology"/>
<dbReference type="InterPro" id="IPR020802">
    <property type="entry name" value="TesA-like"/>
</dbReference>
<comment type="cofactor">
    <cofactor evidence="1">
        <name>FMN</name>
        <dbReference type="ChEBI" id="CHEBI:58210"/>
    </cofactor>
</comment>
<feature type="compositionally biased region" description="Low complexity" evidence="6">
    <location>
        <begin position="244"/>
        <end position="259"/>
    </location>
</feature>
<evidence type="ECO:0000256" key="3">
    <source>
        <dbReference type="ARBA" id="ARBA00022643"/>
    </source>
</evidence>
<dbReference type="PANTHER" id="PTHR10578:SF143">
    <property type="entry name" value="FMN-DEPENDENT ALPHA-HYDROXY ACID DEHYDROGENASE PB1A11.03"/>
    <property type="match status" value="1"/>
</dbReference>
<sequence length="678" mass="70389">MDMSRIRSFHERGPGAARLVCFPHAGGGANAFTALSAALPDDVELLAVHYPGRQDRRSEPCAEDIETLAVEAAKALDGVDGPLFLLGHSMGALVAFETARLLQGRAEVARVFVSAARPPSEDWGEPDVDALTDEQITGELRRLGGVPEPLLRDPETVRELLRLLRADVRALRRYRCSADAAAGAPLTVLVGSDDPKNSVAQLAGWARHSTAGHVVETLRGGHFALVEHTAEAAELLTRFVRADTAGPSPATGGTHAAPAADRDGARPASAPARSGADPAPAPGPRATHAAAAAPADLVREILIAGLGGRRPALPTDLTALEEAARAKLSADAFGYVSGTAGSGATGRANRAAFDRRRLVPRMLRGAARRGLGVTVAGRRLAAPLLLAPVAAQAVVHPEGELATARAAAAVGVPLVLSTFAAHPLEEVAEHAAGGERWFQLYLPTERAVAVSLVRRAEAHGYSALAVTVDAGHLGFRPAELDRGYSPFLRGTGIANFTADPVFRAGLPEGADDMEIVRRWAQISTDPAQTWADLAWLRGLTRLPLFVKGVLHPDDARLALEHGADGVVVSNHGGRQLDGSVAALDALPGVRDAVGAATPVLLDSGIRTGTDVLKALALGADAVLVGRPYVYGLGLDGQRGVEHVLRCLLADLDLALALTGCASVADVAADLLAPAEAAR</sequence>
<dbReference type="InterPro" id="IPR000262">
    <property type="entry name" value="FMN-dep_DH"/>
</dbReference>
<dbReference type="InterPro" id="IPR008259">
    <property type="entry name" value="FMN_hydac_DH_AS"/>
</dbReference>
<keyword evidence="4" id="KW-0560">Oxidoreductase</keyword>
<evidence type="ECO:0000259" key="7">
    <source>
        <dbReference type="PROSITE" id="PS51349"/>
    </source>
</evidence>
<evidence type="ECO:0000256" key="1">
    <source>
        <dbReference type="ARBA" id="ARBA00001917"/>
    </source>
</evidence>
<dbReference type="Gene3D" id="3.20.20.70">
    <property type="entry name" value="Aldolase class I"/>
    <property type="match status" value="1"/>
</dbReference>
<dbReference type="Pfam" id="PF01070">
    <property type="entry name" value="FMN_dh"/>
    <property type="match status" value="1"/>
</dbReference>
<dbReference type="InterPro" id="IPR037396">
    <property type="entry name" value="FMN_HAD"/>
</dbReference>
<evidence type="ECO:0000256" key="5">
    <source>
        <dbReference type="ARBA" id="ARBA00024042"/>
    </source>
</evidence>
<dbReference type="Proteomes" id="UP000658320">
    <property type="component" value="Unassembled WGS sequence"/>
</dbReference>
<protein>
    <recommendedName>
        <fullName evidence="7">FMN hydroxy acid dehydrogenase domain-containing protein</fullName>
    </recommendedName>
</protein>
<reference evidence="8" key="2">
    <citation type="submission" date="2020-09" db="EMBL/GenBank/DDBJ databases">
        <authorList>
            <person name="Sun Q."/>
            <person name="Ohkuma M."/>
        </authorList>
    </citation>
    <scope>NUCLEOTIDE SEQUENCE</scope>
    <source>
        <strain evidence="8">JCM 4346</strain>
    </source>
</reference>
<dbReference type="AlphaFoldDB" id="A0A918FPF9"/>
<dbReference type="InterPro" id="IPR029058">
    <property type="entry name" value="AB_hydrolase_fold"/>
</dbReference>
<dbReference type="PANTHER" id="PTHR10578">
    <property type="entry name" value="S -2-HYDROXY-ACID OXIDASE-RELATED"/>
    <property type="match status" value="1"/>
</dbReference>
<keyword evidence="3" id="KW-0288">FMN</keyword>
<name>A0A918FPF9_9ACTN</name>